<evidence type="ECO:0000256" key="6">
    <source>
        <dbReference type="ARBA" id="ARBA00023251"/>
    </source>
</evidence>
<feature type="transmembrane region" description="Helical" evidence="7">
    <location>
        <begin position="183"/>
        <end position="203"/>
    </location>
</feature>
<feature type="transmembrane region" description="Helical" evidence="7">
    <location>
        <begin position="388"/>
        <end position="408"/>
    </location>
</feature>
<feature type="transmembrane region" description="Helical" evidence="7">
    <location>
        <begin position="341"/>
        <end position="367"/>
    </location>
</feature>
<feature type="transmembrane region" description="Helical" evidence="7">
    <location>
        <begin position="316"/>
        <end position="335"/>
    </location>
</feature>
<evidence type="ECO:0000313" key="10">
    <source>
        <dbReference type="Proteomes" id="UP000034196"/>
    </source>
</evidence>
<evidence type="ECO:0000259" key="8">
    <source>
        <dbReference type="PROSITE" id="PS50850"/>
    </source>
</evidence>
<dbReference type="Pfam" id="PF07690">
    <property type="entry name" value="MFS_1"/>
    <property type="match status" value="1"/>
</dbReference>
<dbReference type="InterPro" id="IPR036259">
    <property type="entry name" value="MFS_trans_sf"/>
</dbReference>
<keyword evidence="3 7" id="KW-0812">Transmembrane</keyword>
<feature type="transmembrane region" description="Helical" evidence="7">
    <location>
        <begin position="125"/>
        <end position="146"/>
    </location>
</feature>
<evidence type="ECO:0000256" key="7">
    <source>
        <dbReference type="SAM" id="Phobius"/>
    </source>
</evidence>
<dbReference type="PROSITE" id="PS50850">
    <property type="entry name" value="MFS"/>
    <property type="match status" value="1"/>
</dbReference>
<evidence type="ECO:0000256" key="3">
    <source>
        <dbReference type="ARBA" id="ARBA00022692"/>
    </source>
</evidence>
<feature type="domain" description="Major facilitator superfamily (MFS) profile" evidence="8">
    <location>
        <begin position="1"/>
        <end position="437"/>
    </location>
</feature>
<feature type="transmembrane region" description="Helical" evidence="7">
    <location>
        <begin position="215"/>
        <end position="232"/>
    </location>
</feature>
<organism evidence="9 10">
    <name type="scientific">Streptomyces mangrovisoli</name>
    <dbReference type="NCBI Taxonomy" id="1428628"/>
    <lineage>
        <taxon>Bacteria</taxon>
        <taxon>Bacillati</taxon>
        <taxon>Actinomycetota</taxon>
        <taxon>Actinomycetes</taxon>
        <taxon>Kitasatosporales</taxon>
        <taxon>Streptomycetaceae</taxon>
        <taxon>Streptomyces</taxon>
    </lineage>
</organism>
<comment type="caution">
    <text evidence="9">The sequence shown here is derived from an EMBL/GenBank/DDBJ whole genome shotgun (WGS) entry which is preliminary data.</text>
</comment>
<proteinExistence type="predicted"/>
<dbReference type="InterPro" id="IPR020846">
    <property type="entry name" value="MFS_dom"/>
</dbReference>
<evidence type="ECO:0000256" key="5">
    <source>
        <dbReference type="ARBA" id="ARBA00023136"/>
    </source>
</evidence>
<feature type="transmembrane region" description="Helical" evidence="7">
    <location>
        <begin position="35"/>
        <end position="54"/>
    </location>
</feature>
<dbReference type="GO" id="GO:0022857">
    <property type="term" value="F:transmembrane transporter activity"/>
    <property type="evidence" value="ECO:0007669"/>
    <property type="project" value="InterPro"/>
</dbReference>
<dbReference type="EMBL" id="LAVA02000113">
    <property type="protein sequence ID" value="OIJ63184.1"/>
    <property type="molecule type" value="Genomic_DNA"/>
</dbReference>
<reference evidence="9" key="1">
    <citation type="submission" date="2016-10" db="EMBL/GenBank/DDBJ databases">
        <title>Genome sequence of Streptomyces mangrovisoli MUSC 149.</title>
        <authorList>
            <person name="Lee L.-H."/>
            <person name="Ser H.-L."/>
        </authorList>
    </citation>
    <scope>NUCLEOTIDE SEQUENCE [LARGE SCALE GENOMIC DNA]</scope>
    <source>
        <strain evidence="9">MUSC 149</strain>
    </source>
</reference>
<dbReference type="CDD" id="cd17321">
    <property type="entry name" value="MFS_MMR_MDR_like"/>
    <property type="match status" value="1"/>
</dbReference>
<dbReference type="Gene3D" id="1.20.1720.10">
    <property type="entry name" value="Multidrug resistance protein D"/>
    <property type="match status" value="1"/>
</dbReference>
<feature type="transmembrane region" description="Helical" evidence="7">
    <location>
        <begin position="66"/>
        <end position="85"/>
    </location>
</feature>
<gene>
    <name evidence="9" type="ORF">WN71_035520</name>
</gene>
<keyword evidence="5 7" id="KW-0472">Membrane</keyword>
<dbReference type="Gene3D" id="1.20.1250.20">
    <property type="entry name" value="MFS general substrate transporter like domains"/>
    <property type="match status" value="1"/>
</dbReference>
<name>A0A1J4NLN9_9ACTN</name>
<comment type="subcellular location">
    <subcellularLocation>
        <location evidence="1">Cell membrane</location>
        <topology evidence="1">Multi-pass membrane protein</topology>
    </subcellularLocation>
</comment>
<protein>
    <submittedName>
        <fullName evidence="9">MFS transporter</fullName>
    </submittedName>
</protein>
<dbReference type="PANTHER" id="PTHR42718">
    <property type="entry name" value="MAJOR FACILITATOR SUPERFAMILY MULTIDRUG TRANSPORTER MFSC"/>
    <property type="match status" value="1"/>
</dbReference>
<feature type="transmembrane region" description="Helical" evidence="7">
    <location>
        <begin position="414"/>
        <end position="432"/>
    </location>
</feature>
<evidence type="ECO:0000256" key="1">
    <source>
        <dbReference type="ARBA" id="ARBA00004651"/>
    </source>
</evidence>
<evidence type="ECO:0000256" key="4">
    <source>
        <dbReference type="ARBA" id="ARBA00022989"/>
    </source>
</evidence>
<dbReference type="STRING" id="1428628.WN71_035520"/>
<keyword evidence="2" id="KW-0813">Transport</keyword>
<dbReference type="InterPro" id="IPR011701">
    <property type="entry name" value="MFS"/>
</dbReference>
<dbReference type="Proteomes" id="UP000034196">
    <property type="component" value="Unassembled WGS sequence"/>
</dbReference>
<keyword evidence="4 7" id="KW-1133">Transmembrane helix</keyword>
<feature type="transmembrane region" description="Helical" evidence="7">
    <location>
        <begin position="253"/>
        <end position="276"/>
    </location>
</feature>
<dbReference type="AlphaFoldDB" id="A0A1J4NLN9"/>
<accession>A0A1J4NLN9</accession>
<evidence type="ECO:0000256" key="2">
    <source>
        <dbReference type="ARBA" id="ARBA00022448"/>
    </source>
</evidence>
<keyword evidence="6" id="KW-0046">Antibiotic resistance</keyword>
<sequence>MAAAVLGFFVITFDAVVVNVALPSIRHDVGGGITGLQWVVDGYTLMFAALLLSAGSLADRIGARRALAAGMTVFAAASAACGLAPTLGTLVAARFAQGAAAAVMMPASMALIGHAYPDPRRRGRAVAIWAMGGAVASSSAPVLGGLLTQLSWRWIFFINLPAAATALLLLARTPRSPHRRVPLDWTGQTTAVVAMGALTYGAIETGTAGFTAPPVITAFAVAAVAIAAFLAAQARGRHPMMPLDLFRSRTVSVAVVIGFAFIVGYYGLPFVISLYLQQERGLSALATAAAFLPMMLIGAALTPFSARLAERAGTRSLAVGGLALMATGLLLLALLPASAPVWAIAALMIPVGLAGPLVMPPVTAVLLNAVPAHRAGVASGVFNTSRQVGGALAVAVFGALLTQPAGFLTAMRESLLIAATVALTAAAVGTLLKPTPHP</sequence>
<feature type="transmembrane region" description="Helical" evidence="7">
    <location>
        <begin position="282"/>
        <end position="304"/>
    </location>
</feature>
<dbReference type="PANTHER" id="PTHR42718:SF9">
    <property type="entry name" value="MAJOR FACILITATOR SUPERFAMILY MULTIDRUG TRANSPORTER MFSC"/>
    <property type="match status" value="1"/>
</dbReference>
<feature type="transmembrane region" description="Helical" evidence="7">
    <location>
        <begin position="91"/>
        <end position="113"/>
    </location>
</feature>
<dbReference type="GO" id="GO:0005886">
    <property type="term" value="C:plasma membrane"/>
    <property type="evidence" value="ECO:0007669"/>
    <property type="project" value="UniProtKB-SubCell"/>
</dbReference>
<feature type="transmembrane region" description="Helical" evidence="7">
    <location>
        <begin position="152"/>
        <end position="171"/>
    </location>
</feature>
<evidence type="ECO:0000313" key="9">
    <source>
        <dbReference type="EMBL" id="OIJ63184.1"/>
    </source>
</evidence>
<dbReference type="SUPFAM" id="SSF103473">
    <property type="entry name" value="MFS general substrate transporter"/>
    <property type="match status" value="1"/>
</dbReference>
<dbReference type="GO" id="GO:0046677">
    <property type="term" value="P:response to antibiotic"/>
    <property type="evidence" value="ECO:0007669"/>
    <property type="project" value="UniProtKB-KW"/>
</dbReference>
<keyword evidence="10" id="KW-1185">Reference proteome</keyword>